<reference evidence="1 2" key="1">
    <citation type="journal article" date="2021" name="ISME Commun">
        <title>Automated analysis of genomic sequences facilitates high-throughput and comprehensive description of bacteria.</title>
        <authorList>
            <person name="Hitch T.C.A."/>
        </authorList>
    </citation>
    <scope>NUCLEOTIDE SEQUENCE [LARGE SCALE GENOMIC DNA]</scope>
    <source>
        <strain evidence="1 2">Sanger_29</strain>
    </source>
</reference>
<dbReference type="EMBL" id="JAOQKE010000017">
    <property type="protein sequence ID" value="MCU6726029.1"/>
    <property type="molecule type" value="Genomic_DNA"/>
</dbReference>
<keyword evidence="2" id="KW-1185">Reference proteome</keyword>
<gene>
    <name evidence="1" type="ORF">OCV47_11880</name>
</gene>
<dbReference type="RefSeq" id="WP_262655282.1">
    <property type="nucleotide sequence ID" value="NZ_JAOQKE010000017.1"/>
</dbReference>
<organism evidence="1 2">
    <name type="scientific">Muricoprocola aceti</name>
    <dbReference type="NCBI Taxonomy" id="2981772"/>
    <lineage>
        <taxon>Bacteria</taxon>
        <taxon>Bacillati</taxon>
        <taxon>Bacillota</taxon>
        <taxon>Clostridia</taxon>
        <taxon>Lachnospirales</taxon>
        <taxon>Lachnospiraceae</taxon>
        <taxon>Muricoprocola</taxon>
    </lineage>
</organism>
<comment type="caution">
    <text evidence="1">The sequence shown here is derived from an EMBL/GenBank/DDBJ whole genome shotgun (WGS) entry which is preliminary data.</text>
</comment>
<evidence type="ECO:0000313" key="2">
    <source>
        <dbReference type="Proteomes" id="UP001652338"/>
    </source>
</evidence>
<protein>
    <submittedName>
        <fullName evidence="1">Uncharacterized protein</fullName>
    </submittedName>
</protein>
<proteinExistence type="predicted"/>
<dbReference type="Proteomes" id="UP001652338">
    <property type="component" value="Unassembled WGS sequence"/>
</dbReference>
<name>A0ABT2SND1_9FIRM</name>
<sequence length="143" mass="16180">MNLLQIRDSGSLSFHDSDVDTVFDVSRSIYERNYDKINTVYRNRFISSELGVVIGAITESQELIDHALASEGKGGQVNMCSALEELKQEGMQEGIQQGMQQGIVANIRTCKNFKISKEAAVKNIMKEFALSEEEANEYMKKYW</sequence>
<accession>A0ABT2SND1</accession>
<evidence type="ECO:0000313" key="1">
    <source>
        <dbReference type="EMBL" id="MCU6726029.1"/>
    </source>
</evidence>